<sequence>MPTIGFLHTADVHVPTFRALVAEWAPGALSRHVVDESLLADARAGLPYRDRLRERLGELADTDVVVCTCSTIGATAEQLGPRVVRVDRPMAEEAARYARIGVVHAVESTLGPTRALLAEAGAGAGLTDVPCPGAWERFEAGDLHGYHLTVAARAREAAAGVDVLVLAQASMAPVADLLSDLPVPVLASPRLAVLRAAAQAGRHPGAPH</sequence>
<proteinExistence type="predicted"/>
<organism evidence="1 2">
    <name type="scientific">Streptomyces sulfonofaciens</name>
    <dbReference type="NCBI Taxonomy" id="68272"/>
    <lineage>
        <taxon>Bacteria</taxon>
        <taxon>Bacillati</taxon>
        <taxon>Actinomycetota</taxon>
        <taxon>Actinomycetes</taxon>
        <taxon>Kitasatosporales</taxon>
        <taxon>Streptomycetaceae</taxon>
        <taxon>Streptomyces</taxon>
    </lineage>
</organism>
<dbReference type="EMBL" id="BNCD01000027">
    <property type="protein sequence ID" value="GHH87400.1"/>
    <property type="molecule type" value="Genomic_DNA"/>
</dbReference>
<comment type="caution">
    <text evidence="1">The sequence shown here is derived from an EMBL/GenBank/DDBJ whole genome shotgun (WGS) entry which is preliminary data.</text>
</comment>
<name>A0A919L755_9ACTN</name>
<evidence type="ECO:0000313" key="2">
    <source>
        <dbReference type="Proteomes" id="UP000603708"/>
    </source>
</evidence>
<reference evidence="1" key="1">
    <citation type="journal article" date="2014" name="Int. J. Syst. Evol. Microbiol.">
        <title>Complete genome sequence of Corynebacterium casei LMG S-19264T (=DSM 44701T), isolated from a smear-ripened cheese.</title>
        <authorList>
            <consortium name="US DOE Joint Genome Institute (JGI-PGF)"/>
            <person name="Walter F."/>
            <person name="Albersmeier A."/>
            <person name="Kalinowski J."/>
            <person name="Ruckert C."/>
        </authorList>
    </citation>
    <scope>NUCLEOTIDE SEQUENCE</scope>
    <source>
        <strain evidence="1">JCM 5069</strain>
    </source>
</reference>
<gene>
    <name evidence="1" type="ORF">GCM10018793_63080</name>
</gene>
<protein>
    <recommendedName>
        <fullName evidence="3">Arylsulfatase</fullName>
    </recommendedName>
</protein>
<evidence type="ECO:0008006" key="3">
    <source>
        <dbReference type="Google" id="ProtNLM"/>
    </source>
</evidence>
<accession>A0A919L755</accession>
<keyword evidence="2" id="KW-1185">Reference proteome</keyword>
<reference evidence="1" key="2">
    <citation type="submission" date="2020-09" db="EMBL/GenBank/DDBJ databases">
        <authorList>
            <person name="Sun Q."/>
            <person name="Ohkuma M."/>
        </authorList>
    </citation>
    <scope>NUCLEOTIDE SEQUENCE</scope>
    <source>
        <strain evidence="1">JCM 5069</strain>
    </source>
</reference>
<dbReference type="AlphaFoldDB" id="A0A919L755"/>
<dbReference type="Proteomes" id="UP000603708">
    <property type="component" value="Unassembled WGS sequence"/>
</dbReference>
<evidence type="ECO:0000313" key="1">
    <source>
        <dbReference type="EMBL" id="GHH87400.1"/>
    </source>
</evidence>
<dbReference type="RefSeq" id="WP_189938007.1">
    <property type="nucleotide sequence ID" value="NZ_BNCD01000027.1"/>
</dbReference>